<proteinExistence type="predicted"/>
<accession>K9UAG2</accession>
<evidence type="ECO:0000313" key="1">
    <source>
        <dbReference type="EMBL" id="AFY92107.1"/>
    </source>
</evidence>
<name>K9UAG2_CHAP6</name>
<dbReference type="eggNOG" id="ENOG50305GB">
    <property type="taxonomic scope" value="Bacteria"/>
</dbReference>
<dbReference type="Pfam" id="PF07617">
    <property type="entry name" value="DUF1579"/>
    <property type="match status" value="1"/>
</dbReference>
<evidence type="ECO:0008006" key="3">
    <source>
        <dbReference type="Google" id="ProtNLM"/>
    </source>
</evidence>
<gene>
    <name evidence="1" type="ORF">Cha6605_0846</name>
</gene>
<sequence>MNAEPQIQHRWLDKFIGTWTSETEFSMEPNAEPSKATGTEVVRSIGGVWIVAEGTSDLPDGGVGTTIMTLGFDPRIDRFVGTFIGSMMTHLWVYNGSLDPAQKVLTLDTEGLNFSQTAMAKYQDIIEFVSDDHRVMKSQILMDDGTWNHFMTAHYRRQ</sequence>
<dbReference type="AlphaFoldDB" id="K9UAG2"/>
<dbReference type="RefSeq" id="WP_015158301.1">
    <property type="nucleotide sequence ID" value="NC_019697.1"/>
</dbReference>
<dbReference type="OrthoDB" id="512336at2"/>
<protein>
    <recommendedName>
        <fullName evidence="3">DUF1579 domain-containing protein</fullName>
    </recommendedName>
</protein>
<organism evidence="1 2">
    <name type="scientific">Chamaesiphon minutus (strain ATCC 27169 / PCC 6605)</name>
    <dbReference type="NCBI Taxonomy" id="1173020"/>
    <lineage>
        <taxon>Bacteria</taxon>
        <taxon>Bacillati</taxon>
        <taxon>Cyanobacteriota</taxon>
        <taxon>Cyanophyceae</taxon>
        <taxon>Gomontiellales</taxon>
        <taxon>Chamaesiphonaceae</taxon>
        <taxon>Chamaesiphon</taxon>
    </lineage>
</organism>
<dbReference type="KEGG" id="cmp:Cha6605_0846"/>
<dbReference type="PATRIC" id="fig|1173020.3.peg.994"/>
<dbReference type="HOGENOM" id="CLU_112398_1_0_3"/>
<dbReference type="STRING" id="1173020.Cha6605_0846"/>
<reference evidence="1 2" key="1">
    <citation type="submission" date="2012-05" db="EMBL/GenBank/DDBJ databases">
        <title>Finished chromosome of genome of Chamaesiphon sp. PCC 6605.</title>
        <authorList>
            <consortium name="US DOE Joint Genome Institute"/>
            <person name="Gugger M."/>
            <person name="Coursin T."/>
            <person name="Rippka R."/>
            <person name="Tandeau De Marsac N."/>
            <person name="Huntemann M."/>
            <person name="Wei C.-L."/>
            <person name="Han J."/>
            <person name="Detter J.C."/>
            <person name="Han C."/>
            <person name="Tapia R."/>
            <person name="Chen A."/>
            <person name="Kyrpides N."/>
            <person name="Mavromatis K."/>
            <person name="Markowitz V."/>
            <person name="Szeto E."/>
            <person name="Ivanova N."/>
            <person name="Pagani I."/>
            <person name="Pati A."/>
            <person name="Goodwin L."/>
            <person name="Nordberg H.P."/>
            <person name="Cantor M.N."/>
            <person name="Hua S.X."/>
            <person name="Woyke T."/>
            <person name="Kerfeld C.A."/>
        </authorList>
    </citation>
    <scope>NUCLEOTIDE SEQUENCE [LARGE SCALE GENOMIC DNA]</scope>
    <source>
        <strain evidence="2">ATCC 27169 / PCC 6605</strain>
    </source>
</reference>
<keyword evidence="2" id="KW-1185">Reference proteome</keyword>
<evidence type="ECO:0000313" key="2">
    <source>
        <dbReference type="Proteomes" id="UP000010366"/>
    </source>
</evidence>
<dbReference type="EMBL" id="CP003600">
    <property type="protein sequence ID" value="AFY92107.1"/>
    <property type="molecule type" value="Genomic_DNA"/>
</dbReference>
<dbReference type="InterPro" id="IPR011473">
    <property type="entry name" value="DUF1579"/>
</dbReference>
<dbReference type="Proteomes" id="UP000010366">
    <property type="component" value="Chromosome"/>
</dbReference>